<evidence type="ECO:0000313" key="7">
    <source>
        <dbReference type="RefSeq" id="XP_006863864.1"/>
    </source>
</evidence>
<evidence type="ECO:0000256" key="3">
    <source>
        <dbReference type="SAM" id="MobiDB-lite"/>
    </source>
</evidence>
<dbReference type="PANTHER" id="PTHR11430:SF10">
    <property type="entry name" value="EPIDIDYMAL-SPECIFIC LIPOCALIN-6"/>
    <property type="match status" value="1"/>
</dbReference>
<dbReference type="Proteomes" id="UP000504623">
    <property type="component" value="Unplaced"/>
</dbReference>
<evidence type="ECO:0000259" key="5">
    <source>
        <dbReference type="Pfam" id="PF00061"/>
    </source>
</evidence>
<reference evidence="7" key="1">
    <citation type="submission" date="2025-08" db="UniProtKB">
        <authorList>
            <consortium name="RefSeq"/>
        </authorList>
    </citation>
    <scope>IDENTIFICATION</scope>
    <source>
        <tissue evidence="7">Spleen</tissue>
    </source>
</reference>
<feature type="domain" description="Lipocalin/cytosolic fatty-acid binding" evidence="5">
    <location>
        <begin position="33"/>
        <end position="159"/>
    </location>
</feature>
<keyword evidence="4" id="KW-0732">Signal</keyword>
<dbReference type="InterPro" id="IPR000566">
    <property type="entry name" value="Lipocln_cytosolic_FA-bd_dom"/>
</dbReference>
<organism evidence="6 7">
    <name type="scientific">Chrysochloris asiatica</name>
    <name type="common">Cape golden mole</name>
    <dbReference type="NCBI Taxonomy" id="185453"/>
    <lineage>
        <taxon>Eukaryota</taxon>
        <taxon>Metazoa</taxon>
        <taxon>Chordata</taxon>
        <taxon>Craniata</taxon>
        <taxon>Vertebrata</taxon>
        <taxon>Euteleostomi</taxon>
        <taxon>Mammalia</taxon>
        <taxon>Eutheria</taxon>
        <taxon>Afrotheria</taxon>
        <taxon>Chrysochloridae</taxon>
        <taxon>Chrysochlorinae</taxon>
        <taxon>Chrysochloris</taxon>
    </lineage>
</organism>
<dbReference type="SUPFAM" id="SSF50814">
    <property type="entry name" value="Lipocalins"/>
    <property type="match status" value="1"/>
</dbReference>
<accession>A0A9B0WN83</accession>
<name>A0A9B0WN83_CHRAS</name>
<dbReference type="InterPro" id="IPR022272">
    <property type="entry name" value="Lipocalin_CS"/>
</dbReference>
<dbReference type="InterPro" id="IPR002345">
    <property type="entry name" value="Lipocalin"/>
</dbReference>
<dbReference type="Pfam" id="PF00061">
    <property type="entry name" value="Lipocalin"/>
    <property type="match status" value="1"/>
</dbReference>
<proteinExistence type="inferred from homology"/>
<dbReference type="InterPro" id="IPR012674">
    <property type="entry name" value="Calycin"/>
</dbReference>
<dbReference type="Gene3D" id="2.40.128.20">
    <property type="match status" value="1"/>
</dbReference>
<dbReference type="OrthoDB" id="9574594at2759"/>
<dbReference type="PROSITE" id="PS00213">
    <property type="entry name" value="LIPOCALIN"/>
    <property type="match status" value="1"/>
</dbReference>
<evidence type="ECO:0000256" key="4">
    <source>
        <dbReference type="SAM" id="SignalP"/>
    </source>
</evidence>
<dbReference type="RefSeq" id="XP_006863864.1">
    <property type="nucleotide sequence ID" value="XM_006863802.1"/>
</dbReference>
<dbReference type="GO" id="GO:0036094">
    <property type="term" value="F:small molecule binding"/>
    <property type="evidence" value="ECO:0007669"/>
    <property type="project" value="InterPro"/>
</dbReference>
<evidence type="ECO:0000313" key="6">
    <source>
        <dbReference type="Proteomes" id="UP000504623"/>
    </source>
</evidence>
<feature type="compositionally biased region" description="Basic and acidic residues" evidence="3">
    <location>
        <begin position="246"/>
        <end position="257"/>
    </location>
</feature>
<feature type="chain" id="PRO_5039239386" evidence="4">
    <location>
        <begin position="21"/>
        <end position="305"/>
    </location>
</feature>
<evidence type="ECO:0000256" key="2">
    <source>
        <dbReference type="RuleBase" id="RU003695"/>
    </source>
</evidence>
<sequence length="305" mass="33703">MRFALPVPLLVLLLVPRAQTVWLGRLDPKQLLGPWYVLAVASREKGFAQGKVLRSVEGVVVSLTAENKLKMLASRSGQEGCSLTVVELLKQGSGWVFENPSLGVLEYRVLGTNFKDYAIVFTQLEFGDETFNTVELYSRTKVASPEATKLFSKWSRDLGYLAQQQAKLQEDFTCAHKVLQVSCPWGPGSGPVVSAMTVLGEEMAPKDVSMLVPSTCDDVITGVVQSELTLTPPGVPDQITPNYRRESERDHIADFGDRGVVSPWELGETRKQPPRPKRTQPYPSSLTGTLCQRAERKVCCDNRCS</sequence>
<dbReference type="PANTHER" id="PTHR11430">
    <property type="entry name" value="LIPOCALIN"/>
    <property type="match status" value="1"/>
</dbReference>
<dbReference type="AlphaFoldDB" id="A0A9B0WN83"/>
<protein>
    <submittedName>
        <fullName evidence="7">Epididymal-specific lipocalin-6</fullName>
    </submittedName>
</protein>
<dbReference type="GeneID" id="102829577"/>
<keyword evidence="6" id="KW-1185">Reference proteome</keyword>
<feature type="signal peptide" evidence="4">
    <location>
        <begin position="1"/>
        <end position="20"/>
    </location>
</feature>
<gene>
    <name evidence="7" type="primary">LCN6</name>
</gene>
<evidence type="ECO:0000256" key="1">
    <source>
        <dbReference type="ARBA" id="ARBA00006889"/>
    </source>
</evidence>
<dbReference type="CTD" id="158062"/>
<comment type="similarity">
    <text evidence="1 2">Belongs to the calycin superfamily. Lipocalin family.</text>
</comment>
<feature type="region of interest" description="Disordered" evidence="3">
    <location>
        <begin position="246"/>
        <end position="286"/>
    </location>
</feature>